<evidence type="ECO:0000256" key="1">
    <source>
        <dbReference type="ARBA" id="ARBA00012835"/>
    </source>
</evidence>
<dbReference type="EC" id="6.1.1.17" evidence="1"/>
<dbReference type="PANTHER" id="PTHR43311">
    <property type="entry name" value="GLUTAMATE--TRNA LIGASE"/>
    <property type="match status" value="1"/>
</dbReference>
<evidence type="ECO:0000259" key="15">
    <source>
        <dbReference type="Pfam" id="PF00749"/>
    </source>
</evidence>
<dbReference type="InterPro" id="IPR001412">
    <property type="entry name" value="aa-tRNA-synth_I_CS"/>
</dbReference>
<dbReference type="RefSeq" id="XP_014668559.1">
    <property type="nucleotide sequence ID" value="XM_014813073.1"/>
</dbReference>
<accession>A0ABM1E8N8</accession>
<comment type="catalytic activity">
    <reaction evidence="12">
        <text>tRNA(Glx) + L-glutamate + ATP = L-glutamyl-tRNA(Glx) + AMP + diphosphate</text>
        <dbReference type="Rhea" id="RHEA:18397"/>
        <dbReference type="Rhea" id="RHEA-COMP:9713"/>
        <dbReference type="Rhea" id="RHEA-COMP:9716"/>
        <dbReference type="ChEBI" id="CHEBI:29985"/>
        <dbReference type="ChEBI" id="CHEBI:30616"/>
        <dbReference type="ChEBI" id="CHEBI:33019"/>
        <dbReference type="ChEBI" id="CHEBI:78442"/>
        <dbReference type="ChEBI" id="CHEBI:78520"/>
        <dbReference type="ChEBI" id="CHEBI:456215"/>
        <dbReference type="EC" id="6.1.1.24"/>
    </reaction>
    <physiologicalReaction direction="left-to-right" evidence="12">
        <dbReference type="Rhea" id="RHEA:18398"/>
    </physiologicalReaction>
</comment>
<dbReference type="Gene3D" id="3.40.50.620">
    <property type="entry name" value="HUPs"/>
    <property type="match status" value="1"/>
</dbReference>
<evidence type="ECO:0000313" key="16">
    <source>
        <dbReference type="Proteomes" id="UP000695022"/>
    </source>
</evidence>
<dbReference type="NCBIfam" id="TIGR00464">
    <property type="entry name" value="gltX_bact"/>
    <property type="match status" value="1"/>
</dbReference>
<keyword evidence="14" id="KW-0648">Protein biosynthesis</keyword>
<dbReference type="PRINTS" id="PR00987">
    <property type="entry name" value="TRNASYNTHGLU"/>
</dbReference>
<dbReference type="InterPro" id="IPR033910">
    <property type="entry name" value="GluRS_core"/>
</dbReference>
<feature type="domain" description="Glutamyl/glutaminyl-tRNA synthetase class Ib catalytic" evidence="15">
    <location>
        <begin position="25"/>
        <end position="306"/>
    </location>
</feature>
<dbReference type="SUPFAM" id="SSF52374">
    <property type="entry name" value="Nucleotidylyl transferase"/>
    <property type="match status" value="1"/>
</dbReference>
<dbReference type="InterPro" id="IPR004527">
    <property type="entry name" value="Glu-tRNA-ligase_bac/mito"/>
</dbReference>
<sequence length="439" mass="48371">MHARNLVVVVVLRAARQLSSEAHPVRVRFAPSPTGQLHLGGLRTALYNYLFAKSHGGTFILRIEDTDQTRLVPGAQDNLESLLTWAGLIPDEGPTQGGDYGPYVQSQRLHLYRDAAQQLIDDGSAYYCFCTEQRLRLLRREALRNGETPRYDNRCRHLSRADVSARLADDAPRCVRFRLTASDVAVDDLVIGASAPHDVAALEGDPVVVKADGGATYHLASVVDDRRMRVSHVLRGCEWRSSTAKHVLLYRALGWSPPAFGHLPLLVDAGGAKLSKRRDDASVGRLRDDGFLPDAVLNYVARAGGGFGKDDGRARSLADLVTRFDIARVNANPSRLEPERLLALNGQLLQRHLADGGRRRELCGEVRRIVGDAFGAAAGELRDERVLRVLDWAAARIRTLCSARPPGWKDGRAFAEMLEVLGKEESLARLRRAAEQCCL</sequence>
<keyword evidence="3 14" id="KW-0547">Nucleotide-binding</keyword>
<dbReference type="PROSITE" id="PS00178">
    <property type="entry name" value="AA_TRNA_LIGASE_I"/>
    <property type="match status" value="1"/>
</dbReference>
<comment type="similarity">
    <text evidence="14">Belongs to the class-I aminoacyl-tRNA synthetase family.</text>
</comment>
<evidence type="ECO:0000256" key="12">
    <source>
        <dbReference type="ARBA" id="ARBA00047479"/>
    </source>
</evidence>
<evidence type="ECO:0000256" key="8">
    <source>
        <dbReference type="ARBA" id="ARBA00044142"/>
    </source>
</evidence>
<keyword evidence="2 14" id="KW-0436">Ligase</keyword>
<evidence type="ECO:0000256" key="6">
    <source>
        <dbReference type="ARBA" id="ARBA00030865"/>
    </source>
</evidence>
<evidence type="ECO:0000256" key="10">
    <source>
        <dbReference type="ARBA" id="ARBA00044313"/>
    </source>
</evidence>
<proteinExistence type="inferred from homology"/>
<dbReference type="HAMAP" id="MF_00022">
    <property type="entry name" value="Glu_tRNA_synth_type1"/>
    <property type="match status" value="1"/>
</dbReference>
<evidence type="ECO:0000256" key="11">
    <source>
        <dbReference type="ARBA" id="ARBA00047366"/>
    </source>
</evidence>
<dbReference type="InterPro" id="IPR000924">
    <property type="entry name" value="Glu/Gln-tRNA-synth"/>
</dbReference>
<evidence type="ECO:0000256" key="9">
    <source>
        <dbReference type="ARBA" id="ARBA00044251"/>
    </source>
</evidence>
<dbReference type="EC" id="6.1.1.24" evidence="7"/>
<evidence type="ECO:0000256" key="4">
    <source>
        <dbReference type="ARBA" id="ARBA00022840"/>
    </source>
</evidence>
<dbReference type="GeneID" id="106809845"/>
<dbReference type="InterPro" id="IPR020058">
    <property type="entry name" value="Glu/Gln-tRNA-synth_Ib_cat-dom"/>
</dbReference>
<keyword evidence="16" id="KW-1185">Reference proteome</keyword>
<comment type="catalytic activity">
    <reaction evidence="13">
        <text>tRNA(Gln) + L-glutamate + ATP = L-glutamyl-tRNA(Gln) + AMP + diphosphate</text>
        <dbReference type="Rhea" id="RHEA:64612"/>
        <dbReference type="Rhea" id="RHEA-COMP:9662"/>
        <dbReference type="Rhea" id="RHEA-COMP:9684"/>
        <dbReference type="ChEBI" id="CHEBI:29985"/>
        <dbReference type="ChEBI" id="CHEBI:30616"/>
        <dbReference type="ChEBI" id="CHEBI:33019"/>
        <dbReference type="ChEBI" id="CHEBI:78442"/>
        <dbReference type="ChEBI" id="CHEBI:78520"/>
        <dbReference type="ChEBI" id="CHEBI:456215"/>
    </reaction>
    <physiologicalReaction direction="left-to-right" evidence="13">
        <dbReference type="Rhea" id="RHEA:64613"/>
    </physiologicalReaction>
</comment>
<evidence type="ECO:0000256" key="13">
    <source>
        <dbReference type="ARBA" id="ARBA00047689"/>
    </source>
</evidence>
<evidence type="ECO:0000313" key="17">
    <source>
        <dbReference type="RefSeq" id="XP_014668559.1"/>
    </source>
</evidence>
<evidence type="ECO:0000256" key="14">
    <source>
        <dbReference type="RuleBase" id="RU363037"/>
    </source>
</evidence>
<evidence type="ECO:0000256" key="2">
    <source>
        <dbReference type="ARBA" id="ARBA00022598"/>
    </source>
</evidence>
<reference evidence="17" key="1">
    <citation type="submission" date="2025-08" db="UniProtKB">
        <authorList>
            <consortium name="RefSeq"/>
        </authorList>
    </citation>
    <scope>IDENTIFICATION</scope>
</reference>
<dbReference type="Proteomes" id="UP000695022">
    <property type="component" value="Unplaced"/>
</dbReference>
<organism evidence="16 17">
    <name type="scientific">Priapulus caudatus</name>
    <name type="common">Priapulid worm</name>
    <dbReference type="NCBI Taxonomy" id="37621"/>
    <lineage>
        <taxon>Eukaryota</taxon>
        <taxon>Metazoa</taxon>
        <taxon>Ecdysozoa</taxon>
        <taxon>Scalidophora</taxon>
        <taxon>Priapulida</taxon>
        <taxon>Priapulimorpha</taxon>
        <taxon>Priapulimorphida</taxon>
        <taxon>Priapulidae</taxon>
        <taxon>Priapulus</taxon>
    </lineage>
</organism>
<dbReference type="InterPro" id="IPR049940">
    <property type="entry name" value="GluQ/Sye"/>
</dbReference>
<evidence type="ECO:0000256" key="3">
    <source>
        <dbReference type="ARBA" id="ARBA00022741"/>
    </source>
</evidence>
<gene>
    <name evidence="17" type="primary">LOC106809845</name>
</gene>
<protein>
    <recommendedName>
        <fullName evidence="8">Nondiscriminating glutamyl-tRNA synthetase EARS2, mitochondrial</fullName>
        <ecNumber evidence="1">6.1.1.17</ecNumber>
        <ecNumber evidence="7">6.1.1.24</ecNumber>
    </recommendedName>
    <alternativeName>
        <fullName evidence="10">Glutamate--tRNA(Gln) ligase EARS2, mitochondrial</fullName>
    </alternativeName>
    <alternativeName>
        <fullName evidence="6">Glutamyl-tRNA synthetase</fullName>
    </alternativeName>
    <alternativeName>
        <fullName evidence="9">Mitochondrial glutamyl-tRNA synthetase</fullName>
    </alternativeName>
</protein>
<evidence type="ECO:0000256" key="5">
    <source>
        <dbReference type="ARBA" id="ARBA00023146"/>
    </source>
</evidence>
<dbReference type="PANTHER" id="PTHR43311:SF2">
    <property type="entry name" value="GLUTAMATE--TRNA LIGASE, MITOCHONDRIAL-RELATED"/>
    <property type="match status" value="1"/>
</dbReference>
<keyword evidence="4 14" id="KW-0067">ATP-binding</keyword>
<comment type="catalytic activity">
    <reaction evidence="11">
        <text>tRNA(Glu) + L-glutamate + ATP = L-glutamyl-tRNA(Glu) + AMP + diphosphate</text>
        <dbReference type="Rhea" id="RHEA:23540"/>
        <dbReference type="Rhea" id="RHEA-COMP:9663"/>
        <dbReference type="Rhea" id="RHEA-COMP:9680"/>
        <dbReference type="ChEBI" id="CHEBI:29985"/>
        <dbReference type="ChEBI" id="CHEBI:30616"/>
        <dbReference type="ChEBI" id="CHEBI:33019"/>
        <dbReference type="ChEBI" id="CHEBI:78442"/>
        <dbReference type="ChEBI" id="CHEBI:78520"/>
        <dbReference type="ChEBI" id="CHEBI:456215"/>
        <dbReference type="EC" id="6.1.1.17"/>
    </reaction>
    <physiologicalReaction direction="left-to-right" evidence="11">
        <dbReference type="Rhea" id="RHEA:23541"/>
    </physiologicalReaction>
</comment>
<name>A0ABM1E8N8_PRICU</name>
<dbReference type="CDD" id="cd00808">
    <property type="entry name" value="GluRS_core"/>
    <property type="match status" value="1"/>
</dbReference>
<dbReference type="Pfam" id="PF00749">
    <property type="entry name" value="tRNA-synt_1c"/>
    <property type="match status" value="1"/>
</dbReference>
<evidence type="ECO:0000256" key="7">
    <source>
        <dbReference type="ARBA" id="ARBA00044054"/>
    </source>
</evidence>
<dbReference type="GO" id="GO:0016874">
    <property type="term" value="F:ligase activity"/>
    <property type="evidence" value="ECO:0007669"/>
    <property type="project" value="UniProtKB-KW"/>
</dbReference>
<dbReference type="InterPro" id="IPR014729">
    <property type="entry name" value="Rossmann-like_a/b/a_fold"/>
</dbReference>
<keyword evidence="5 14" id="KW-0030">Aminoacyl-tRNA synthetase</keyword>